<protein>
    <recommendedName>
        <fullName evidence="8">DEAD/DEAH box helicase</fullName>
    </recommendedName>
</protein>
<feature type="domain" description="Helicase ATP-binding" evidence="5">
    <location>
        <begin position="324"/>
        <end position="485"/>
    </location>
</feature>
<evidence type="ECO:0000256" key="3">
    <source>
        <dbReference type="ARBA" id="ARBA00022806"/>
    </source>
</evidence>
<dbReference type="SMART" id="SM00487">
    <property type="entry name" value="DEXDc"/>
    <property type="match status" value="1"/>
</dbReference>
<dbReference type="GO" id="GO:0004386">
    <property type="term" value="F:helicase activity"/>
    <property type="evidence" value="ECO:0007669"/>
    <property type="project" value="UniProtKB-KW"/>
</dbReference>
<evidence type="ECO:0000256" key="1">
    <source>
        <dbReference type="ARBA" id="ARBA00022741"/>
    </source>
</evidence>
<keyword evidence="4" id="KW-0067">ATP-binding</keyword>
<accession>A0A653A065</accession>
<dbReference type="InterPro" id="IPR050474">
    <property type="entry name" value="Hel308_SKI2-like"/>
</dbReference>
<evidence type="ECO:0008006" key="8">
    <source>
        <dbReference type="Google" id="ProtNLM"/>
    </source>
</evidence>
<dbReference type="PANTHER" id="PTHR47961">
    <property type="entry name" value="DNA POLYMERASE THETA, PUTATIVE (AFU_ORTHOLOGUE AFUA_1G05260)-RELATED"/>
    <property type="match status" value="1"/>
</dbReference>
<sequence length="1090" mass="121289">MTITATALQNLQTHWALSAIPAADRIRAAEVVSERLVRQAVGRQITFSFAEDEADEGLLDRVALAYEMAAIEGLDALSRPDGGDNGLRGQTAAASHHAFDIRRLAPIPENTEERIFHVLQLAAVAYCGDRWSDLRRWFTENRAAITVPSVADAPWDRRLLYRLFECLVRLFRKDGWDDLDRIREIIAGLREDQRTYEKARLSNGSAVEDRAIALRLIGLYHWAKATEILAAYMLQGQSRTVFGDLDKHFESGIKAATASGDARHEMILRWLHAAGRIMVTNSLWWGTRTVNSRVSAFVKALTKREHQAMFELLPPQRAALLEQGLLDQAKTAIVIDMPTSGGKTLLAQFRILQALNQFDADGGWVAYVAPTRALTSQITRRLRRDFEPIGLRVEQLSGAIEVDAFEEELLTDQEKPFDVLVATPEKLSLVIRNKGVPRPLALVVMDEAHNLETVARGLRIEFLLATIKRDCPQANFLLLMPYVESSDTVARWLAQDINAGKAISFSTTAWKPNERIVGLYRAVADDSERAGWRLEYETLTVTERAMKLRGTHRAGDCRPIAVPKSKVLASGQQTGFGLQTAAMASVMSARGTSIAVANNINTVWTMARHAAESIQKFDVVPDDVRLVQDFLKTEVSQSFELIKMLDHGVSVHHAGLSDEIRTLMEWLAESGHLRVLCATSTIAQGINFPVSSIFLASRFVPQGRQSVEMSPREFWNLAGRAGRIGHDSVGVVGLAEGKDRDAIIDFVRRNTGALASRLVALLDDLAAQGQLINLDAVLWQDQWEDFRCYVAHLWAEKKNLDAVLAESEQLLRQTYGYTTLRNDPAKRDKADALLNATKNYARKLADMPGAAELADLTGFSPEGVQKAMSGMRNLEEQLKPDDWAPESLFGDAGRMADLFGVMLKVPQLKQQLEEIGGDGFDHAHLSNITRDWVNGVRLEDIAKTYFSQDNERSETEAFTVACKAIYRAIVNNGTWGVSALSHVSGMDFERMTEAERRQINALPAMIYHGVRTEDAVLMRMNSAPRSVAEKLGSLYRDAFDGDDGRYSVGKARIFLKNMSPRDWSRARPEQAPLSGVGYKKVWEILAGEGS</sequence>
<dbReference type="AlphaFoldDB" id="A0A653A065"/>
<evidence type="ECO:0000259" key="6">
    <source>
        <dbReference type="PROSITE" id="PS51194"/>
    </source>
</evidence>
<evidence type="ECO:0000256" key="2">
    <source>
        <dbReference type="ARBA" id="ARBA00022801"/>
    </source>
</evidence>
<keyword evidence="2" id="KW-0378">Hydrolase</keyword>
<dbReference type="Gene3D" id="3.40.50.300">
    <property type="entry name" value="P-loop containing nucleotide triphosphate hydrolases"/>
    <property type="match status" value="2"/>
</dbReference>
<keyword evidence="1" id="KW-0547">Nucleotide-binding</keyword>
<dbReference type="Pfam" id="PF00270">
    <property type="entry name" value="DEAD"/>
    <property type="match status" value="1"/>
</dbReference>
<reference evidence="7" key="1">
    <citation type="submission" date="2018-07" db="EMBL/GenBank/DDBJ databases">
        <authorList>
            <consortium name="Genoscope - CEA"/>
            <person name="William W."/>
        </authorList>
    </citation>
    <scope>NUCLEOTIDE SEQUENCE</scope>
    <source>
        <strain evidence="7">IK1</strain>
    </source>
</reference>
<gene>
    <name evidence="7" type="ORF">TRIP_B100007</name>
</gene>
<name>A0A653A065_UNCDX</name>
<feature type="domain" description="Helicase C-terminal" evidence="6">
    <location>
        <begin position="612"/>
        <end position="766"/>
    </location>
</feature>
<dbReference type="InterPro" id="IPR014001">
    <property type="entry name" value="Helicase_ATP-bd"/>
</dbReference>
<dbReference type="GO" id="GO:0016787">
    <property type="term" value="F:hydrolase activity"/>
    <property type="evidence" value="ECO:0007669"/>
    <property type="project" value="UniProtKB-KW"/>
</dbReference>
<dbReference type="PROSITE" id="PS51194">
    <property type="entry name" value="HELICASE_CTER"/>
    <property type="match status" value="1"/>
</dbReference>
<dbReference type="PROSITE" id="PS51192">
    <property type="entry name" value="HELICASE_ATP_BIND_1"/>
    <property type="match status" value="1"/>
</dbReference>
<organism evidence="7">
    <name type="scientific">Uncultured Desulfatiglans sp</name>
    <dbReference type="NCBI Taxonomy" id="1748965"/>
    <lineage>
        <taxon>Bacteria</taxon>
        <taxon>Pseudomonadati</taxon>
        <taxon>Thermodesulfobacteriota</taxon>
        <taxon>Desulfobacteria</taxon>
        <taxon>Desulfatiglandales</taxon>
        <taxon>Desulfatiglandaceae</taxon>
        <taxon>Desulfatiglans</taxon>
        <taxon>environmental samples</taxon>
    </lineage>
</organism>
<dbReference type="GO" id="GO:0003676">
    <property type="term" value="F:nucleic acid binding"/>
    <property type="evidence" value="ECO:0007669"/>
    <property type="project" value="InterPro"/>
</dbReference>
<proteinExistence type="predicted"/>
<dbReference type="GO" id="GO:0005524">
    <property type="term" value="F:ATP binding"/>
    <property type="evidence" value="ECO:0007669"/>
    <property type="project" value="UniProtKB-KW"/>
</dbReference>
<evidence type="ECO:0000259" key="5">
    <source>
        <dbReference type="PROSITE" id="PS51192"/>
    </source>
</evidence>
<dbReference type="InterPro" id="IPR027417">
    <property type="entry name" value="P-loop_NTPase"/>
</dbReference>
<evidence type="ECO:0000256" key="4">
    <source>
        <dbReference type="ARBA" id="ARBA00022840"/>
    </source>
</evidence>
<keyword evidence="3" id="KW-0347">Helicase</keyword>
<evidence type="ECO:0000313" key="7">
    <source>
        <dbReference type="EMBL" id="VBB41431.1"/>
    </source>
</evidence>
<dbReference type="SMART" id="SM00490">
    <property type="entry name" value="HELICc"/>
    <property type="match status" value="1"/>
</dbReference>
<dbReference type="InterPro" id="IPR001650">
    <property type="entry name" value="Helicase_C-like"/>
</dbReference>
<dbReference type="PANTHER" id="PTHR47961:SF6">
    <property type="entry name" value="DNA-DIRECTED DNA POLYMERASE"/>
    <property type="match status" value="1"/>
</dbReference>
<dbReference type="CDD" id="cd17921">
    <property type="entry name" value="DEXHc_Ski2"/>
    <property type="match status" value="1"/>
</dbReference>
<dbReference type="SUPFAM" id="SSF52540">
    <property type="entry name" value="P-loop containing nucleoside triphosphate hydrolases"/>
    <property type="match status" value="1"/>
</dbReference>
<dbReference type="InterPro" id="IPR011545">
    <property type="entry name" value="DEAD/DEAH_box_helicase_dom"/>
</dbReference>
<dbReference type="EMBL" id="UPXX01000002">
    <property type="protein sequence ID" value="VBB41431.1"/>
    <property type="molecule type" value="Genomic_DNA"/>
</dbReference>